<evidence type="ECO:0000256" key="2">
    <source>
        <dbReference type="ARBA" id="ARBA00004496"/>
    </source>
</evidence>
<dbReference type="HAMAP" id="MF_00224">
    <property type="entry name" value="DHO_dh_type1"/>
    <property type="match status" value="1"/>
</dbReference>
<keyword evidence="9 13" id="KW-0665">Pyrimidine biosynthesis</keyword>
<evidence type="ECO:0000256" key="3">
    <source>
        <dbReference type="ARBA" id="ARBA00004715"/>
    </source>
</evidence>
<dbReference type="InterPro" id="IPR033888">
    <property type="entry name" value="DHOD_1B"/>
</dbReference>
<keyword evidence="10 13" id="KW-0560">Oxidoreductase</keyword>
<feature type="binding site" evidence="13">
    <location>
        <position position="165"/>
    </location>
    <ligand>
        <name>FMN</name>
        <dbReference type="ChEBI" id="CHEBI:58210"/>
    </ligand>
</feature>
<feature type="active site" description="Nucleophile" evidence="13">
    <location>
        <position position="130"/>
    </location>
</feature>
<evidence type="ECO:0000313" key="15">
    <source>
        <dbReference type="EMBL" id="MFD2760513.1"/>
    </source>
</evidence>
<evidence type="ECO:0000256" key="4">
    <source>
        <dbReference type="ARBA" id="ARBA00008008"/>
    </source>
</evidence>
<evidence type="ECO:0000256" key="9">
    <source>
        <dbReference type="ARBA" id="ARBA00022975"/>
    </source>
</evidence>
<evidence type="ECO:0000256" key="5">
    <source>
        <dbReference type="ARBA" id="ARBA00011669"/>
    </source>
</evidence>
<comment type="function">
    <text evidence="1">Catalyzes the conversion of dihydroorotate to orotate with NAD(+) as electron acceptor.</text>
</comment>
<feature type="binding site" evidence="13">
    <location>
        <begin position="192"/>
        <end position="193"/>
    </location>
    <ligand>
        <name>substrate</name>
    </ligand>
</feature>
<dbReference type="PROSITE" id="PS00912">
    <property type="entry name" value="DHODEHASE_2"/>
    <property type="match status" value="1"/>
</dbReference>
<comment type="subcellular location">
    <subcellularLocation>
        <location evidence="2 13">Cytoplasm</location>
    </subcellularLocation>
</comment>
<dbReference type="InterPro" id="IPR049622">
    <property type="entry name" value="Dihydroorotate_DH_I"/>
</dbReference>
<keyword evidence="16" id="KW-1185">Reference proteome</keyword>
<dbReference type="InterPro" id="IPR050074">
    <property type="entry name" value="DHO_dehydrogenase"/>
</dbReference>
<dbReference type="InterPro" id="IPR001295">
    <property type="entry name" value="Dihydroorotate_DH_CS"/>
</dbReference>
<dbReference type="InterPro" id="IPR005720">
    <property type="entry name" value="Dihydroorotate_DH_cat"/>
</dbReference>
<dbReference type="SUPFAM" id="SSF51395">
    <property type="entry name" value="FMN-linked oxidoreductases"/>
    <property type="match status" value="1"/>
</dbReference>
<evidence type="ECO:0000256" key="8">
    <source>
        <dbReference type="ARBA" id="ARBA00022643"/>
    </source>
</evidence>
<feature type="binding site" evidence="13">
    <location>
        <position position="99"/>
    </location>
    <ligand>
        <name>FMN</name>
        <dbReference type="ChEBI" id="CHEBI:58210"/>
    </ligand>
</feature>
<dbReference type="InterPro" id="IPR012135">
    <property type="entry name" value="Dihydroorotate_DH_1_2"/>
</dbReference>
<feature type="binding site" evidence="13">
    <location>
        <position position="127"/>
    </location>
    <ligand>
        <name>substrate</name>
    </ligand>
</feature>
<comment type="subunit">
    <text evidence="5">Heterotetramer of 2 PyrK and 2 PyrD type B subunits.</text>
</comment>
<evidence type="ECO:0000256" key="11">
    <source>
        <dbReference type="ARBA" id="ARBA00023027"/>
    </source>
</evidence>
<dbReference type="CDD" id="cd04740">
    <property type="entry name" value="DHOD_1B_like"/>
    <property type="match status" value="1"/>
</dbReference>
<keyword evidence="8 13" id="KW-0288">FMN</keyword>
<comment type="similarity">
    <text evidence="4 13">Belongs to the dihydroorotate dehydrogenase family. Type 1 subfamily.</text>
</comment>
<dbReference type="InterPro" id="IPR013785">
    <property type="entry name" value="Aldolase_TIM"/>
</dbReference>
<comment type="caution">
    <text evidence="15">The sequence shown here is derived from an EMBL/GenBank/DDBJ whole genome shotgun (WGS) entry which is preliminary data.</text>
</comment>
<comment type="catalytic activity">
    <reaction evidence="13">
        <text>(S)-dihydroorotate + A = orotate + AH2</text>
        <dbReference type="Rhea" id="RHEA:18073"/>
        <dbReference type="ChEBI" id="CHEBI:13193"/>
        <dbReference type="ChEBI" id="CHEBI:17499"/>
        <dbReference type="ChEBI" id="CHEBI:30839"/>
        <dbReference type="ChEBI" id="CHEBI:30864"/>
    </reaction>
</comment>
<dbReference type="Gene3D" id="3.20.20.70">
    <property type="entry name" value="Aldolase class I"/>
    <property type="match status" value="1"/>
</dbReference>
<evidence type="ECO:0000256" key="13">
    <source>
        <dbReference type="HAMAP-Rule" id="MF_00224"/>
    </source>
</evidence>
<feature type="binding site" evidence="13">
    <location>
        <begin position="69"/>
        <end position="73"/>
    </location>
    <ligand>
        <name>substrate</name>
    </ligand>
</feature>
<dbReference type="PANTHER" id="PTHR48109:SF1">
    <property type="entry name" value="DIHYDROOROTATE DEHYDROGENASE (FUMARATE)"/>
    <property type="match status" value="1"/>
</dbReference>
<feature type="binding site" evidence="13">
    <location>
        <begin position="45"/>
        <end position="46"/>
    </location>
    <ligand>
        <name>FMN</name>
        <dbReference type="ChEBI" id="CHEBI:58210"/>
    </ligand>
</feature>
<comment type="pathway">
    <text evidence="3">Pyrimidine metabolism; UMP biosynthesis via de novo pathway; orotate from (S)-dihydroorotate (NAD(+) route): step 1/1.</text>
</comment>
<keyword evidence="7 13" id="KW-0285">Flavoprotein</keyword>
<comment type="cofactor">
    <cofactor evidence="13">
        <name>FMN</name>
        <dbReference type="ChEBI" id="CHEBI:58210"/>
    </cofactor>
    <text evidence="13">Binds 1 FMN per subunit.</text>
</comment>
<sequence length="304" mass="31907">MTDLAVELPGMKLKNPVMPASGCFGFGREYSAFYDLNKLGAVIMKAATGNARFGNATPRVAETASGMLNAIGLQNPGVQQIIAEEVPFLAAYDVPIMANVAGSTIAEYEKVAEAFNHAPSVNALELNISCPNVKEGGIQFGADPDMAANVTERVKAVSNLPVYVKLSPNTADIVTMAKAVERAGADGLSMMNTLTGMQIQLSRRKPLLANETGGLSGPAIKPVAVRMIYAVKPHVSIPIIGMGGIRTAEDVLEFLLAGASAVAVGTANFTNPYACPEIIEQLPRVFDHYGFASAAEAIGRGHDE</sequence>
<dbReference type="PROSITE" id="PS00911">
    <property type="entry name" value="DHODEHASE_1"/>
    <property type="match status" value="1"/>
</dbReference>
<evidence type="ECO:0000256" key="12">
    <source>
        <dbReference type="ARBA" id="ARBA00048996"/>
    </source>
</evidence>
<dbReference type="InterPro" id="IPR024920">
    <property type="entry name" value="Dihydroorotate_DH_1"/>
</dbReference>
<feature type="domain" description="Dihydroorotate dehydrogenase catalytic" evidence="14">
    <location>
        <begin position="4"/>
        <end position="285"/>
    </location>
</feature>
<dbReference type="EMBL" id="JBHUNA010000009">
    <property type="protein sequence ID" value="MFD2760513.1"/>
    <property type="molecule type" value="Genomic_DNA"/>
</dbReference>
<evidence type="ECO:0000256" key="1">
    <source>
        <dbReference type="ARBA" id="ARBA00003616"/>
    </source>
</evidence>
<dbReference type="PANTHER" id="PTHR48109">
    <property type="entry name" value="DIHYDROOROTATE DEHYDROGENASE (QUINONE), MITOCHONDRIAL-RELATED"/>
    <property type="match status" value="1"/>
</dbReference>
<dbReference type="Pfam" id="PF01180">
    <property type="entry name" value="DHO_dh"/>
    <property type="match status" value="1"/>
</dbReference>
<comment type="catalytic activity">
    <reaction evidence="12">
        <text>(S)-dihydroorotate + NAD(+) = orotate + NADH + H(+)</text>
        <dbReference type="Rhea" id="RHEA:13513"/>
        <dbReference type="ChEBI" id="CHEBI:15378"/>
        <dbReference type="ChEBI" id="CHEBI:30839"/>
        <dbReference type="ChEBI" id="CHEBI:30864"/>
        <dbReference type="ChEBI" id="CHEBI:57540"/>
        <dbReference type="ChEBI" id="CHEBI:57945"/>
        <dbReference type="EC" id="1.3.1.14"/>
    </reaction>
</comment>
<evidence type="ECO:0000256" key="6">
    <source>
        <dbReference type="ARBA" id="ARBA00022490"/>
    </source>
</evidence>
<dbReference type="Proteomes" id="UP001597502">
    <property type="component" value="Unassembled WGS sequence"/>
</dbReference>
<proteinExistence type="inferred from homology"/>
<feature type="binding site" evidence="13">
    <location>
        <begin position="265"/>
        <end position="266"/>
    </location>
    <ligand>
        <name>FMN</name>
        <dbReference type="ChEBI" id="CHEBI:58210"/>
    </ligand>
</feature>
<evidence type="ECO:0000256" key="7">
    <source>
        <dbReference type="ARBA" id="ARBA00022630"/>
    </source>
</evidence>
<dbReference type="NCBIfam" id="NF005574">
    <property type="entry name" value="PRK07259.1"/>
    <property type="match status" value="1"/>
</dbReference>
<comment type="caution">
    <text evidence="13">Lacks conserved residue(s) required for the propagation of feature annotation.</text>
</comment>
<keyword evidence="11" id="KW-0520">NAD</keyword>
<dbReference type="NCBIfam" id="TIGR01037">
    <property type="entry name" value="pyrD_sub1_fam"/>
    <property type="match status" value="1"/>
</dbReference>
<feature type="binding site" evidence="13">
    <location>
        <position position="45"/>
    </location>
    <ligand>
        <name>substrate</name>
    </ligand>
</feature>
<protein>
    <recommendedName>
        <fullName evidence="13">Dihydroorotate dehydrogenase</fullName>
        <shortName evidence="13">DHOD</shortName>
        <shortName evidence="13">DHODase</shortName>
        <shortName evidence="13">DHOdehase</shortName>
        <ecNumber evidence="13">1.3.-.-</ecNumber>
    </recommendedName>
</protein>
<accession>A0ABW5V5F5</accession>
<feature type="binding site" evidence="13">
    <location>
        <position position="217"/>
    </location>
    <ligand>
        <name>FMN</name>
        <dbReference type="ChEBI" id="CHEBI:58210"/>
    </ligand>
</feature>
<feature type="binding site" evidence="13">
    <location>
        <begin position="243"/>
        <end position="244"/>
    </location>
    <ligand>
        <name>FMN</name>
        <dbReference type="ChEBI" id="CHEBI:58210"/>
    </ligand>
</feature>
<dbReference type="PIRSF" id="PIRSF000164">
    <property type="entry name" value="DHO_oxidase"/>
    <property type="match status" value="1"/>
</dbReference>
<dbReference type="GO" id="GO:0004589">
    <property type="term" value="F:dihydroorotate dehydrogenase (NAD+) activity"/>
    <property type="evidence" value="ECO:0007669"/>
    <property type="project" value="UniProtKB-EC"/>
</dbReference>
<evidence type="ECO:0000259" key="14">
    <source>
        <dbReference type="Pfam" id="PF01180"/>
    </source>
</evidence>
<feature type="binding site" evidence="13">
    <location>
        <position position="21"/>
    </location>
    <ligand>
        <name>FMN</name>
        <dbReference type="ChEBI" id="CHEBI:58210"/>
    </ligand>
</feature>
<dbReference type="RefSeq" id="WP_382392056.1">
    <property type="nucleotide sequence ID" value="NZ_JBHUNA010000009.1"/>
</dbReference>
<name>A0ABW5V5F5_9BACI</name>
<organism evidence="15 16">
    <name type="scientific">Lentibacillus juripiscarius</name>
    <dbReference type="NCBI Taxonomy" id="257446"/>
    <lineage>
        <taxon>Bacteria</taxon>
        <taxon>Bacillati</taxon>
        <taxon>Bacillota</taxon>
        <taxon>Bacilli</taxon>
        <taxon>Bacillales</taxon>
        <taxon>Bacillaceae</taxon>
        <taxon>Lentibacillus</taxon>
    </lineage>
</organism>
<dbReference type="EC" id="1.3.-.-" evidence="13"/>
<gene>
    <name evidence="13" type="primary">pyrD</name>
    <name evidence="15" type="ORF">ACFSUO_05950</name>
</gene>
<keyword evidence="6 13" id="KW-0963">Cytoplasm</keyword>
<evidence type="ECO:0000256" key="10">
    <source>
        <dbReference type="ARBA" id="ARBA00023002"/>
    </source>
</evidence>
<reference evidence="16" key="1">
    <citation type="journal article" date="2019" name="Int. J. Syst. Evol. Microbiol.">
        <title>The Global Catalogue of Microorganisms (GCM) 10K type strain sequencing project: providing services to taxonomists for standard genome sequencing and annotation.</title>
        <authorList>
            <consortium name="The Broad Institute Genomics Platform"/>
            <consortium name="The Broad Institute Genome Sequencing Center for Infectious Disease"/>
            <person name="Wu L."/>
            <person name="Ma J."/>
        </authorList>
    </citation>
    <scope>NUCLEOTIDE SEQUENCE [LARGE SCALE GENOMIC DNA]</scope>
    <source>
        <strain evidence="16">TISTR 1535</strain>
    </source>
</reference>
<evidence type="ECO:0000313" key="16">
    <source>
        <dbReference type="Proteomes" id="UP001597502"/>
    </source>
</evidence>
<feature type="binding site" evidence="13">
    <location>
        <position position="127"/>
    </location>
    <ligand>
        <name>FMN</name>
        <dbReference type="ChEBI" id="CHEBI:58210"/>
    </ligand>
</feature>